<name>A0AAN9UE69_9PEZI</name>
<keyword evidence="2" id="KW-1185">Reference proteome</keyword>
<dbReference type="Gene3D" id="3.40.1660.10">
    <property type="entry name" value="EreA-like (biosynthetic domain)"/>
    <property type="match status" value="1"/>
</dbReference>
<dbReference type="GO" id="GO:0046677">
    <property type="term" value="P:response to antibiotic"/>
    <property type="evidence" value="ECO:0007669"/>
    <property type="project" value="InterPro"/>
</dbReference>
<dbReference type="CDD" id="cd14728">
    <property type="entry name" value="Ere-like"/>
    <property type="match status" value="1"/>
</dbReference>
<evidence type="ECO:0000313" key="2">
    <source>
        <dbReference type="Proteomes" id="UP001320420"/>
    </source>
</evidence>
<dbReference type="Pfam" id="PF05139">
    <property type="entry name" value="Erythro_esteras"/>
    <property type="match status" value="1"/>
</dbReference>
<dbReference type="InterPro" id="IPR052036">
    <property type="entry name" value="Hydrolase/PRTase-associated"/>
</dbReference>
<protein>
    <recommendedName>
        <fullName evidence="3">Erythromycin esterase</fullName>
    </recommendedName>
</protein>
<proteinExistence type="predicted"/>
<dbReference type="PIRSF" id="PIRSF036794">
    <property type="entry name" value="UCP_erythr_ester"/>
    <property type="match status" value="1"/>
</dbReference>
<dbReference type="Proteomes" id="UP001320420">
    <property type="component" value="Unassembled WGS sequence"/>
</dbReference>
<dbReference type="EMBL" id="JAKJXP020000102">
    <property type="protein sequence ID" value="KAK7746092.1"/>
    <property type="molecule type" value="Genomic_DNA"/>
</dbReference>
<evidence type="ECO:0000313" key="1">
    <source>
        <dbReference type="EMBL" id="KAK7746092.1"/>
    </source>
</evidence>
<organism evidence="1 2">
    <name type="scientific">Diatrype stigma</name>
    <dbReference type="NCBI Taxonomy" id="117547"/>
    <lineage>
        <taxon>Eukaryota</taxon>
        <taxon>Fungi</taxon>
        <taxon>Dikarya</taxon>
        <taxon>Ascomycota</taxon>
        <taxon>Pezizomycotina</taxon>
        <taxon>Sordariomycetes</taxon>
        <taxon>Xylariomycetidae</taxon>
        <taxon>Xylariales</taxon>
        <taxon>Diatrypaceae</taxon>
        <taxon>Diatrype</taxon>
    </lineage>
</organism>
<dbReference type="SUPFAM" id="SSF159501">
    <property type="entry name" value="EreA/ChaN-like"/>
    <property type="match status" value="1"/>
</dbReference>
<evidence type="ECO:0008006" key="3">
    <source>
        <dbReference type="Google" id="ProtNLM"/>
    </source>
</evidence>
<dbReference type="PANTHER" id="PTHR31299:SF0">
    <property type="entry name" value="ESTERASE, PUTATIVE (AFU_ORTHOLOGUE AFUA_1G05850)-RELATED"/>
    <property type="match status" value="1"/>
</dbReference>
<dbReference type="InterPro" id="IPR007815">
    <property type="entry name" value="Emycin_Estase"/>
</dbReference>
<sequence>MAQRIPDALKGAVTQLPPIESSSFGSHFDSYGRSRIVLIGDGSHGTSEFYRARAAITKRLIEKHGFNLVAIEADWPDARNIDHYVRQHPRRGRGVPIRVFDHFPRWMWRNTEVQEFVDWLRQHNAMLPPQERTSFNGLDLYSMAASTRAVIEYLEWVDPDLARAAKKRYGCLEPWLDDPQEYGRSAFYARSAKCESRVVRMLSELLVNRIALASHPDEDGKEAFVDAEMNARAVRDAERYYRAMFYGDSTSWNLRDEHMFAVLARLLQLRPGAKAVVWAHNSHVGDARASSMGAPPRRELNLGQLCRERFGGGGEVSLLGCGTHAGTVAAADDWDEPMRVMDVRPSRPDSYEAMLHGTGIPSLLLDTRGGGGGLRLKKLEPKLQRFIGVVYRPETEMQSHYMRTTLQEQYDGFVWFDRTSAVHAFETTQPKEPLALGETYPFGM</sequence>
<accession>A0AAN9UE69</accession>
<dbReference type="InterPro" id="IPR014622">
    <property type="entry name" value="UCP036794_erythomycin"/>
</dbReference>
<reference evidence="1 2" key="1">
    <citation type="submission" date="2024-02" db="EMBL/GenBank/DDBJ databases">
        <title>De novo assembly and annotation of 12 fungi associated with fruit tree decline syndrome in Ontario, Canada.</title>
        <authorList>
            <person name="Sulman M."/>
            <person name="Ellouze W."/>
            <person name="Ilyukhin E."/>
        </authorList>
    </citation>
    <scope>NUCLEOTIDE SEQUENCE [LARGE SCALE GENOMIC DNA]</scope>
    <source>
        <strain evidence="1 2">M11/M66-122</strain>
    </source>
</reference>
<dbReference type="PANTHER" id="PTHR31299">
    <property type="entry name" value="ESTERASE, PUTATIVE (AFU_ORTHOLOGUE AFUA_1G05850)-RELATED"/>
    <property type="match status" value="1"/>
</dbReference>
<comment type="caution">
    <text evidence="1">The sequence shown here is derived from an EMBL/GenBank/DDBJ whole genome shotgun (WGS) entry which is preliminary data.</text>
</comment>
<dbReference type="AlphaFoldDB" id="A0AAN9UE69"/>
<gene>
    <name evidence="1" type="ORF">SLS62_009552</name>
</gene>
<dbReference type="Gene3D" id="3.30.1870.10">
    <property type="entry name" value="EreA-like, domain 2"/>
    <property type="match status" value="1"/>
</dbReference>